<dbReference type="InterPro" id="IPR039528">
    <property type="entry name" value="DPM1-like"/>
</dbReference>
<comment type="similarity">
    <text evidence="1">Belongs to the glycosyltransferase 2 family.</text>
</comment>
<dbReference type="Pfam" id="PF00535">
    <property type="entry name" value="Glycos_transf_2"/>
    <property type="match status" value="1"/>
</dbReference>
<proteinExistence type="inferred from homology"/>
<dbReference type="PANTHER" id="PTHR43398">
    <property type="entry name" value="DOLICHOL-PHOSPHATE MANNOSYLTRANSFERASE SUBUNIT 1"/>
    <property type="match status" value="1"/>
</dbReference>
<keyword evidence="3" id="KW-0808">Transferase</keyword>
<feature type="domain" description="Glycosyltransferase 2-like" evidence="4">
    <location>
        <begin position="7"/>
        <end position="166"/>
    </location>
</feature>
<protein>
    <recommendedName>
        <fullName evidence="4">Glycosyltransferase 2-like domain-containing protein</fullName>
    </recommendedName>
</protein>
<accession>A0A1J5ITK4</accession>
<sequence>MHDIDLSVIIPTYREEENLRIILPRLQQTLSRMKIRFEISVIDTCESLDQTRQVCLDNGATYINREHGNTYGDAVRTGVQHAQGQFTVFMDADGSHTPEFIPQLYRERASCDVVVASRYVEGGSSDNSGSLIFMSLLVNKMYAWFLGIRCKDVSNSFKLYRTEQLKTITLKSNNFDIVEEILVKLDRIRKPLTIKELPYSFKERMFGHTKRNLVSFALSFATTLIKLKLMK</sequence>
<dbReference type="STRING" id="1817892.AUK40_04860"/>
<dbReference type="Gene3D" id="3.90.550.10">
    <property type="entry name" value="Spore Coat Polysaccharide Biosynthesis Protein SpsA, Chain A"/>
    <property type="match status" value="1"/>
</dbReference>
<name>A0A1J5ITK4_9BACT</name>
<dbReference type="GO" id="GO:0006488">
    <property type="term" value="P:dolichol-linked oligosaccharide biosynthetic process"/>
    <property type="evidence" value="ECO:0007669"/>
    <property type="project" value="TreeGrafter"/>
</dbReference>
<evidence type="ECO:0000256" key="1">
    <source>
        <dbReference type="ARBA" id="ARBA00006739"/>
    </source>
</evidence>
<dbReference type="GO" id="GO:0016020">
    <property type="term" value="C:membrane"/>
    <property type="evidence" value="ECO:0007669"/>
    <property type="project" value="GOC"/>
</dbReference>
<dbReference type="InterPro" id="IPR029044">
    <property type="entry name" value="Nucleotide-diphossugar_trans"/>
</dbReference>
<comment type="caution">
    <text evidence="5">The sequence shown here is derived from an EMBL/GenBank/DDBJ whole genome shotgun (WGS) entry which is preliminary data.</text>
</comment>
<evidence type="ECO:0000313" key="6">
    <source>
        <dbReference type="Proteomes" id="UP000183245"/>
    </source>
</evidence>
<dbReference type="AlphaFoldDB" id="A0A1J5ITK4"/>
<evidence type="ECO:0000256" key="3">
    <source>
        <dbReference type="ARBA" id="ARBA00022679"/>
    </source>
</evidence>
<evidence type="ECO:0000313" key="5">
    <source>
        <dbReference type="EMBL" id="OIP96503.1"/>
    </source>
</evidence>
<gene>
    <name evidence="5" type="ORF">AUK40_04860</name>
</gene>
<reference evidence="5 6" key="1">
    <citation type="journal article" date="2016" name="Environ. Microbiol.">
        <title>Genomic resolution of a cold subsurface aquifer community provides metabolic insights for novel microbes adapted to high CO concentrations.</title>
        <authorList>
            <person name="Probst A.J."/>
            <person name="Castelle C.J."/>
            <person name="Singh A."/>
            <person name="Brown C.T."/>
            <person name="Anantharaman K."/>
            <person name="Sharon I."/>
            <person name="Hug L.A."/>
            <person name="Burstein D."/>
            <person name="Emerson J.B."/>
            <person name="Thomas B.C."/>
            <person name="Banfield J.F."/>
        </authorList>
    </citation>
    <scope>NUCLEOTIDE SEQUENCE [LARGE SCALE GENOMIC DNA]</scope>
    <source>
        <strain evidence="5">CG2_30_54_11</strain>
    </source>
</reference>
<dbReference type="SUPFAM" id="SSF53448">
    <property type="entry name" value="Nucleotide-diphospho-sugar transferases"/>
    <property type="match status" value="1"/>
</dbReference>
<dbReference type="InterPro" id="IPR001173">
    <property type="entry name" value="Glyco_trans_2-like"/>
</dbReference>
<dbReference type="PANTHER" id="PTHR43398:SF1">
    <property type="entry name" value="DOLICHOL-PHOSPHATE MANNOSYLTRANSFERASE SUBUNIT 1"/>
    <property type="match status" value="1"/>
</dbReference>
<dbReference type="GO" id="GO:0006506">
    <property type="term" value="P:GPI anchor biosynthetic process"/>
    <property type="evidence" value="ECO:0007669"/>
    <property type="project" value="TreeGrafter"/>
</dbReference>
<dbReference type="GO" id="GO:0035269">
    <property type="term" value="P:protein O-linked glycosylation via mannose"/>
    <property type="evidence" value="ECO:0007669"/>
    <property type="project" value="TreeGrafter"/>
</dbReference>
<dbReference type="Proteomes" id="UP000183245">
    <property type="component" value="Unassembled WGS sequence"/>
</dbReference>
<organism evidence="5 6">
    <name type="scientific">Candidatus Wirthbacteria bacterium CG2_30_54_11</name>
    <dbReference type="NCBI Taxonomy" id="1817892"/>
    <lineage>
        <taxon>Bacteria</taxon>
        <taxon>Candidatus Wirthbacteria</taxon>
    </lineage>
</organism>
<evidence type="ECO:0000256" key="2">
    <source>
        <dbReference type="ARBA" id="ARBA00022676"/>
    </source>
</evidence>
<dbReference type="EMBL" id="MNZT01000083">
    <property type="protein sequence ID" value="OIP96503.1"/>
    <property type="molecule type" value="Genomic_DNA"/>
</dbReference>
<evidence type="ECO:0000259" key="4">
    <source>
        <dbReference type="Pfam" id="PF00535"/>
    </source>
</evidence>
<keyword evidence="2" id="KW-0328">Glycosyltransferase</keyword>
<dbReference type="GO" id="GO:0004582">
    <property type="term" value="F:dolichyl-phosphate beta-D-mannosyltransferase activity"/>
    <property type="evidence" value="ECO:0007669"/>
    <property type="project" value="InterPro"/>
</dbReference>